<dbReference type="Proteomes" id="UP000696294">
    <property type="component" value="Unassembled WGS sequence"/>
</dbReference>
<evidence type="ECO:0000256" key="3">
    <source>
        <dbReference type="ARBA" id="ARBA00022806"/>
    </source>
</evidence>
<evidence type="ECO:0000256" key="5">
    <source>
        <dbReference type="ARBA" id="ARBA00023125"/>
    </source>
</evidence>
<gene>
    <name evidence="10" type="ORF">HCN51_39480</name>
</gene>
<evidence type="ECO:0000256" key="1">
    <source>
        <dbReference type="ARBA" id="ARBA00022741"/>
    </source>
</evidence>
<comment type="caution">
    <text evidence="10">The sequence shown here is derived from an EMBL/GenBank/DDBJ whole genome shotgun (WGS) entry which is preliminary data.</text>
</comment>
<feature type="domain" description="Helicase C-terminal" evidence="9">
    <location>
        <begin position="652"/>
        <end position="803"/>
    </location>
</feature>
<protein>
    <submittedName>
        <fullName evidence="10">DEAD/DEAH box helicase family protein</fullName>
    </submittedName>
</protein>
<dbReference type="CDD" id="cd18785">
    <property type="entry name" value="SF2_C"/>
    <property type="match status" value="1"/>
</dbReference>
<dbReference type="InterPro" id="IPR054347">
    <property type="entry name" value="TOTE_primase"/>
</dbReference>
<name>A0ABX1BCE2_9ACTN</name>
<dbReference type="InterPro" id="IPR050615">
    <property type="entry name" value="ATP-dep_DNA_Helicase"/>
</dbReference>
<evidence type="ECO:0000313" key="11">
    <source>
        <dbReference type="Proteomes" id="UP000696294"/>
    </source>
</evidence>
<dbReference type="Pfam" id="PF00271">
    <property type="entry name" value="Helicase_C"/>
    <property type="match status" value="1"/>
</dbReference>
<dbReference type="Pfam" id="PF23359">
    <property type="entry name" value="Lsr2_DNA-bd"/>
    <property type="match status" value="1"/>
</dbReference>
<dbReference type="CDD" id="cd17926">
    <property type="entry name" value="DEXHc_RE"/>
    <property type="match status" value="1"/>
</dbReference>
<dbReference type="SMART" id="SM00487">
    <property type="entry name" value="DEXDc"/>
    <property type="match status" value="1"/>
</dbReference>
<feature type="coiled-coil region" evidence="6">
    <location>
        <begin position="17"/>
        <end position="47"/>
    </location>
</feature>
<proteinExistence type="predicted"/>
<evidence type="ECO:0000313" key="10">
    <source>
        <dbReference type="EMBL" id="NJP95454.1"/>
    </source>
</evidence>
<feature type="domain" description="Helicase ATP-binding" evidence="8">
    <location>
        <begin position="454"/>
        <end position="604"/>
    </location>
</feature>
<organism evidence="10 11">
    <name type="scientific">Nonomuraea composti</name>
    <dbReference type="NCBI Taxonomy" id="2720023"/>
    <lineage>
        <taxon>Bacteria</taxon>
        <taxon>Bacillati</taxon>
        <taxon>Actinomycetota</taxon>
        <taxon>Actinomycetes</taxon>
        <taxon>Streptosporangiales</taxon>
        <taxon>Streptosporangiaceae</taxon>
        <taxon>Nonomuraea</taxon>
    </lineage>
</organism>
<dbReference type="GO" id="GO:0004386">
    <property type="term" value="F:helicase activity"/>
    <property type="evidence" value="ECO:0007669"/>
    <property type="project" value="UniProtKB-KW"/>
</dbReference>
<feature type="region of interest" description="Disordered" evidence="7">
    <location>
        <begin position="795"/>
        <end position="845"/>
    </location>
</feature>
<dbReference type="InterPro" id="IPR055370">
    <property type="entry name" value="Lsr2_DNA-bd"/>
</dbReference>
<dbReference type="PANTHER" id="PTHR11274:SF0">
    <property type="entry name" value="GENERAL TRANSCRIPTION AND DNA REPAIR FACTOR IIH HELICASE SUBUNIT XPB"/>
    <property type="match status" value="1"/>
</dbReference>
<evidence type="ECO:0000259" key="9">
    <source>
        <dbReference type="PROSITE" id="PS51194"/>
    </source>
</evidence>
<keyword evidence="5" id="KW-0238">DNA-binding</keyword>
<dbReference type="InterPro" id="IPR027417">
    <property type="entry name" value="P-loop_NTPase"/>
</dbReference>
<keyword evidence="4" id="KW-0067">ATP-binding</keyword>
<evidence type="ECO:0000259" key="8">
    <source>
        <dbReference type="PROSITE" id="PS51192"/>
    </source>
</evidence>
<dbReference type="Pfam" id="PF22548">
    <property type="entry name" value="AEP-TOTE"/>
    <property type="match status" value="1"/>
</dbReference>
<dbReference type="SUPFAM" id="SSF52540">
    <property type="entry name" value="P-loop containing nucleoside triphosphate hydrolases"/>
    <property type="match status" value="1"/>
</dbReference>
<dbReference type="PROSITE" id="PS51194">
    <property type="entry name" value="HELICASE_CTER"/>
    <property type="match status" value="1"/>
</dbReference>
<keyword evidence="11" id="KW-1185">Reference proteome</keyword>
<dbReference type="EMBL" id="JAATEP010000038">
    <property type="protein sequence ID" value="NJP95454.1"/>
    <property type="molecule type" value="Genomic_DNA"/>
</dbReference>
<keyword evidence="6" id="KW-0175">Coiled coil</keyword>
<dbReference type="Pfam" id="PF04851">
    <property type="entry name" value="ResIII"/>
    <property type="match status" value="1"/>
</dbReference>
<dbReference type="InterPro" id="IPR001650">
    <property type="entry name" value="Helicase_C-like"/>
</dbReference>
<keyword evidence="2" id="KW-0378">Hydrolase</keyword>
<evidence type="ECO:0000256" key="6">
    <source>
        <dbReference type="SAM" id="Coils"/>
    </source>
</evidence>
<dbReference type="InterPro" id="IPR006935">
    <property type="entry name" value="Helicase/UvrB_N"/>
</dbReference>
<dbReference type="PANTHER" id="PTHR11274">
    <property type="entry name" value="RAD25/XP-B DNA REPAIR HELICASE"/>
    <property type="match status" value="1"/>
</dbReference>
<evidence type="ECO:0000256" key="4">
    <source>
        <dbReference type="ARBA" id="ARBA00022840"/>
    </source>
</evidence>
<dbReference type="Gene3D" id="4.10.320.10">
    <property type="entry name" value="E3-binding domain"/>
    <property type="match status" value="1"/>
</dbReference>
<dbReference type="RefSeq" id="WP_168017189.1">
    <property type="nucleotide sequence ID" value="NZ_JAATEP010000038.1"/>
</dbReference>
<keyword evidence="1" id="KW-0547">Nucleotide-binding</keyword>
<accession>A0ABX1BCE2</accession>
<evidence type="ECO:0000256" key="7">
    <source>
        <dbReference type="SAM" id="MobiDB-lite"/>
    </source>
</evidence>
<dbReference type="Gene3D" id="3.40.50.300">
    <property type="entry name" value="P-loop containing nucleotide triphosphate hydrolases"/>
    <property type="match status" value="2"/>
</dbReference>
<keyword evidence="3 10" id="KW-0347">Helicase</keyword>
<dbReference type="PROSITE" id="PS51192">
    <property type="entry name" value="HELICASE_ATP_BIND_1"/>
    <property type="match status" value="1"/>
</dbReference>
<evidence type="ECO:0000256" key="2">
    <source>
        <dbReference type="ARBA" id="ARBA00022801"/>
    </source>
</evidence>
<sequence length="876" mass="95656">MDLWAEWNDPVELRMRLDAALVEIAELREENDRLRQLLRQQASASIERGPIEPDRISAIPGELSQNGLPYADAASPSSEKLALFKALFVGRRDVYATRFFSRKSGRHGWSPAEKEFWRKRDDAEREFLPLTDDVLIAHLSRPADGRDSHVGLYPMLPDDTCQLLACDFDGAGWQGDATAYAEACTRAGIHTAAEISRSGAGAHVWMFFTEPVLATSARAIGMGLLRQAIDRRGTMSLTSYDRLFPAQDSLPVKAAARFRFGNLIALPLHGGSREQGTMLFCDPRTWQPYEDQFAFLSGVRRLRPVEVDALVKRFGQIDAGPSTTGRLPAKPRKGAPGVAPQQVHARLGAMLAISTDGLPAPLIAALKHLAAFHNPEFYRRQSMRYSTFATPRFVRCFDDSDPDWLRLPRGLAEQAEHLVAAAGGAIEIATTVPDHDPIAVRFTGELTNVQDEAVTAMAKHLTGVLVAPPGAGKTVMACALIARHQVPAAIIVNRAELLDQWKERLKTFLDLDGAQVGAKGRGKDERHGVVDVIMLQSVAHRDADPSLLDQYGMVIVDECHAVGAPAAEAAIRQVAVKRWIGLSATPYRADQMDALITMQCGPIRHEITAELSFAQRLIVHSTDFSTEEIGNDGASFQAIYGELAANATRTAQIAADVADAASRGRNSLILTNRMEHLQRLAAAMEDQGVAATLLHGRLSAAERDYVRTRLADPDAGPLVLVAIDKVAGEGFDLPWLDALFLAMPISFKGKVIQHVGRIMRDAAVKHDVEVHDYLDAQVPQLERMYGKRRRTLTRLGFTTTASGSDGRPPTTGATPPPSPPEKLAEIARPPGQEPTASQVRAWARGQGLPVADRGRLRPEIWEAWHAAAGTMSEKSP</sequence>
<reference evidence="10 11" key="1">
    <citation type="submission" date="2020-03" db="EMBL/GenBank/DDBJ databases">
        <title>WGS of actinomycetes isolated from Thailand.</title>
        <authorList>
            <person name="Thawai C."/>
        </authorList>
    </citation>
    <scope>NUCLEOTIDE SEQUENCE [LARGE SCALE GENOMIC DNA]</scope>
    <source>
        <strain evidence="10 11">FMUSA5-5</strain>
    </source>
</reference>
<dbReference type="InterPro" id="IPR036625">
    <property type="entry name" value="E3-bd_dom_sf"/>
</dbReference>
<dbReference type="InterPro" id="IPR014001">
    <property type="entry name" value="Helicase_ATP-bd"/>
</dbReference>